<accession>A0ABQ7J7J5</accession>
<dbReference type="PANTHER" id="PTHR23149">
    <property type="entry name" value="G PATCH DOMAIN CONTAINING PROTEIN"/>
    <property type="match status" value="1"/>
</dbReference>
<feature type="compositionally biased region" description="Acidic residues" evidence="1">
    <location>
        <begin position="98"/>
        <end position="109"/>
    </location>
</feature>
<dbReference type="PROSITE" id="PS50174">
    <property type="entry name" value="G_PATCH"/>
    <property type="match status" value="1"/>
</dbReference>
<dbReference type="SMART" id="SM00443">
    <property type="entry name" value="G_patch"/>
    <property type="match status" value="1"/>
</dbReference>
<sequence length="303" mass="33790">MSKRYYERLLRAPPSSSSSPFHSDFGSNILKKFGWTEGNGLGKDESGRKQCVTVRRFRQGAGLGASSGGTEAMQWTNWWDDMYNSVSAKLQVNGEVSSSDEDSTTDENEPNISIVNNSNCSSRSSEISQADVETEGHRGHSSENTSSYENIENHSFNCPSAFEKAPSTHTFKHSKATSTRSNEMSCGDISFDLSTKKFKTKKKRAQNIEKLITEASESTNHLSITQNSSQLKDHSVVKKSSTATLKTFKKKDAETCACVLTQITDLSKELELTDPKVKRKRSLSEDRLKKKSRKDRSKRDVSE</sequence>
<evidence type="ECO:0000313" key="4">
    <source>
        <dbReference type="Proteomes" id="UP000823046"/>
    </source>
</evidence>
<feature type="region of interest" description="Disordered" evidence="1">
    <location>
        <begin position="1"/>
        <end position="23"/>
    </location>
</feature>
<feature type="compositionally biased region" description="Basic and acidic residues" evidence="1">
    <location>
        <begin position="1"/>
        <end position="10"/>
    </location>
</feature>
<keyword evidence="4" id="KW-1185">Reference proteome</keyword>
<dbReference type="InterPro" id="IPR050656">
    <property type="entry name" value="PINX1"/>
</dbReference>
<evidence type="ECO:0000256" key="1">
    <source>
        <dbReference type="SAM" id="MobiDB-lite"/>
    </source>
</evidence>
<feature type="compositionally biased region" description="Low complexity" evidence="1">
    <location>
        <begin position="111"/>
        <end position="128"/>
    </location>
</feature>
<feature type="region of interest" description="Disordered" evidence="1">
    <location>
        <begin position="275"/>
        <end position="303"/>
    </location>
</feature>
<dbReference type="InterPro" id="IPR000467">
    <property type="entry name" value="G_patch_dom"/>
</dbReference>
<comment type="caution">
    <text evidence="3">The sequence shown here is derived from an EMBL/GenBank/DDBJ whole genome shotgun (WGS) entry which is preliminary data.</text>
</comment>
<feature type="compositionally biased region" description="Basic and acidic residues" evidence="1">
    <location>
        <begin position="275"/>
        <end position="288"/>
    </location>
</feature>
<dbReference type="EMBL" id="JADAQX010000537">
    <property type="protein sequence ID" value="KAF8819957.1"/>
    <property type="molecule type" value="Genomic_DNA"/>
</dbReference>
<feature type="compositionally biased region" description="Polar residues" evidence="1">
    <location>
        <begin position="142"/>
        <end position="152"/>
    </location>
</feature>
<dbReference type="Proteomes" id="UP000823046">
    <property type="component" value="Unassembled WGS sequence"/>
</dbReference>
<feature type="region of interest" description="Disordered" evidence="1">
    <location>
        <begin position="94"/>
        <end position="152"/>
    </location>
</feature>
<feature type="domain" description="G-patch" evidence="2">
    <location>
        <begin position="22"/>
        <end position="68"/>
    </location>
</feature>
<evidence type="ECO:0000313" key="3">
    <source>
        <dbReference type="EMBL" id="KAF8819957.1"/>
    </source>
</evidence>
<gene>
    <name evidence="3" type="ORF">IE077_003761</name>
</gene>
<organism evidence="3 4">
    <name type="scientific">Cardiosporidium cionae</name>
    <dbReference type="NCBI Taxonomy" id="476202"/>
    <lineage>
        <taxon>Eukaryota</taxon>
        <taxon>Sar</taxon>
        <taxon>Alveolata</taxon>
        <taxon>Apicomplexa</taxon>
        <taxon>Aconoidasida</taxon>
        <taxon>Nephromycida</taxon>
        <taxon>Cardiosporidium</taxon>
    </lineage>
</organism>
<reference evidence="3 4" key="1">
    <citation type="journal article" date="2020" name="bioRxiv">
        <title>Metabolic contributions of an alphaproteobacterial endosymbiont in the apicomplexan Cardiosporidium cionae.</title>
        <authorList>
            <person name="Hunter E.S."/>
            <person name="Paight C.J."/>
            <person name="Lane C.E."/>
        </authorList>
    </citation>
    <scope>NUCLEOTIDE SEQUENCE [LARGE SCALE GENOMIC DNA]</scope>
    <source>
        <strain evidence="3">ESH_2018</strain>
    </source>
</reference>
<evidence type="ECO:0000259" key="2">
    <source>
        <dbReference type="PROSITE" id="PS50174"/>
    </source>
</evidence>
<proteinExistence type="predicted"/>
<protein>
    <submittedName>
        <fullName evidence="3">G-patch domain-containing protein</fullName>
    </submittedName>
</protein>
<dbReference type="Pfam" id="PF01585">
    <property type="entry name" value="G-patch"/>
    <property type="match status" value="1"/>
</dbReference>
<name>A0ABQ7J7J5_9APIC</name>